<sequence length="50" mass="6015">MEKQYKTTNGFTNATNLKLFVAYRIAIIKSQDLGKTKNEKRLRFYENNWQ</sequence>
<reference evidence="1 2" key="1">
    <citation type="submission" date="2009-02" db="EMBL/GenBank/DDBJ databases">
        <authorList>
            <person name="Fulton L."/>
            <person name="Clifton S."/>
            <person name="Fulton B."/>
            <person name="Xu J."/>
            <person name="Minx P."/>
            <person name="Pepin K.H."/>
            <person name="Johnson M."/>
            <person name="Bhonagiri V."/>
            <person name="Nash W.E."/>
            <person name="Mardis E.R."/>
            <person name="Wilson R.K."/>
        </authorList>
    </citation>
    <scope>NUCLEOTIDE SEQUENCE [LARGE SCALE GENOMIC DNA]</scope>
    <source>
        <strain evidence="1 2">DSM 16841</strain>
    </source>
</reference>
<organism evidence="1 2">
    <name type="scientific">Roseburia inulinivorans DSM 16841</name>
    <dbReference type="NCBI Taxonomy" id="622312"/>
    <lineage>
        <taxon>Bacteria</taxon>
        <taxon>Bacillati</taxon>
        <taxon>Bacillota</taxon>
        <taxon>Clostridia</taxon>
        <taxon>Lachnospirales</taxon>
        <taxon>Lachnospiraceae</taxon>
        <taxon>Roseburia</taxon>
    </lineage>
</organism>
<dbReference type="AlphaFoldDB" id="C0FXX8"/>
<name>C0FXX8_9FIRM</name>
<comment type="caution">
    <text evidence="1">The sequence shown here is derived from an EMBL/GenBank/DDBJ whole genome shotgun (WGS) entry which is preliminary data.</text>
</comment>
<evidence type="ECO:0000313" key="2">
    <source>
        <dbReference type="Proteomes" id="UP000003561"/>
    </source>
</evidence>
<evidence type="ECO:0000313" key="1">
    <source>
        <dbReference type="EMBL" id="EEG92562.1"/>
    </source>
</evidence>
<dbReference type="Proteomes" id="UP000003561">
    <property type="component" value="Unassembled WGS sequence"/>
</dbReference>
<protein>
    <submittedName>
        <fullName evidence="1">Uncharacterized protein</fullName>
    </submittedName>
</protein>
<gene>
    <name evidence="1" type="ORF">ROSEINA2194_03617</name>
</gene>
<proteinExistence type="predicted"/>
<dbReference type="EMBL" id="ACFY01000152">
    <property type="protein sequence ID" value="EEG92562.1"/>
    <property type="molecule type" value="Genomic_DNA"/>
</dbReference>
<accession>C0FXX8</accession>
<reference evidence="1 2" key="2">
    <citation type="submission" date="2009-03" db="EMBL/GenBank/DDBJ databases">
        <title>Draft genome sequence of Roseburia inulinivorans (DSM 16841).</title>
        <authorList>
            <person name="Sudarsanam P."/>
            <person name="Ley R."/>
            <person name="Guruge J."/>
            <person name="Turnbaugh P.J."/>
            <person name="Mahowald M."/>
            <person name="Liep D."/>
            <person name="Gordon J."/>
        </authorList>
    </citation>
    <scope>NUCLEOTIDE SEQUENCE [LARGE SCALE GENOMIC DNA]</scope>
    <source>
        <strain evidence="1 2">DSM 16841</strain>
    </source>
</reference>